<name>A0A8H7UY64_9FUNG</name>
<reference evidence="1" key="1">
    <citation type="submission" date="2020-12" db="EMBL/GenBank/DDBJ databases">
        <title>Metabolic potential, ecology and presence of endohyphal bacteria is reflected in genomic diversity of Mucoromycotina.</title>
        <authorList>
            <person name="Muszewska A."/>
            <person name="Okrasinska A."/>
            <person name="Steczkiewicz K."/>
            <person name="Drgas O."/>
            <person name="Orlowska M."/>
            <person name="Perlinska-Lenart U."/>
            <person name="Aleksandrzak-Piekarczyk T."/>
            <person name="Szatraj K."/>
            <person name="Zielenkiewicz U."/>
            <person name="Pilsyk S."/>
            <person name="Malc E."/>
            <person name="Mieczkowski P."/>
            <person name="Kruszewska J.S."/>
            <person name="Biernat P."/>
            <person name="Pawlowska J."/>
        </authorList>
    </citation>
    <scope>NUCLEOTIDE SEQUENCE</scope>
    <source>
        <strain evidence="1">WA0000017839</strain>
    </source>
</reference>
<keyword evidence="2" id="KW-1185">Reference proteome</keyword>
<dbReference type="Proteomes" id="UP000603453">
    <property type="component" value="Unassembled WGS sequence"/>
</dbReference>
<evidence type="ECO:0000313" key="1">
    <source>
        <dbReference type="EMBL" id="KAG2203046.1"/>
    </source>
</evidence>
<gene>
    <name evidence="1" type="ORF">INT47_013262</name>
</gene>
<dbReference type="EMBL" id="JAEPRD010000055">
    <property type="protein sequence ID" value="KAG2203046.1"/>
    <property type="molecule type" value="Genomic_DNA"/>
</dbReference>
<dbReference type="OrthoDB" id="2268956at2759"/>
<protein>
    <submittedName>
        <fullName evidence="1">Uncharacterized protein</fullName>
    </submittedName>
</protein>
<accession>A0A8H7UY64</accession>
<sequence length="141" mass="15780">MEAICLENTSVFLPQQKINQMFEQDKLSAFVSKALRSLLNIPVDVEKQVWLKKSEANYSKQPHSCHLVELSLLEVTGSFNSSSVARTAKDHIKGGFGTLVVARLLQCGSLDIFIKFGSSWFKPWKNKLGSGHCTKPHKKFA</sequence>
<organism evidence="1 2">
    <name type="scientific">Mucor saturninus</name>
    <dbReference type="NCBI Taxonomy" id="64648"/>
    <lineage>
        <taxon>Eukaryota</taxon>
        <taxon>Fungi</taxon>
        <taxon>Fungi incertae sedis</taxon>
        <taxon>Mucoromycota</taxon>
        <taxon>Mucoromycotina</taxon>
        <taxon>Mucoromycetes</taxon>
        <taxon>Mucorales</taxon>
        <taxon>Mucorineae</taxon>
        <taxon>Mucoraceae</taxon>
        <taxon>Mucor</taxon>
    </lineage>
</organism>
<comment type="caution">
    <text evidence="1">The sequence shown here is derived from an EMBL/GenBank/DDBJ whole genome shotgun (WGS) entry which is preliminary data.</text>
</comment>
<evidence type="ECO:0000313" key="2">
    <source>
        <dbReference type="Proteomes" id="UP000603453"/>
    </source>
</evidence>
<dbReference type="AlphaFoldDB" id="A0A8H7UY64"/>
<proteinExistence type="predicted"/>